<comment type="caution">
    <text evidence="1">The sequence shown here is derived from an EMBL/GenBank/DDBJ whole genome shotgun (WGS) entry which is preliminary data.</text>
</comment>
<name>A0A5J5CBG4_9PERO</name>
<sequence length="111" mass="11880">MLTVCSPDGAVRVIAGTRTCCMDGTPLTYCRQGAFIQWLSSLPVAITTLGSLLCRADPHSSCWPLRSLSRDQEVSAMSDVGRPDTLVTRVAGARLEMDSSSTPVAPEKTHL</sequence>
<dbReference type="EMBL" id="VOFY01000081">
    <property type="protein sequence ID" value="KAA8578838.1"/>
    <property type="molecule type" value="Genomic_DNA"/>
</dbReference>
<evidence type="ECO:0000313" key="2">
    <source>
        <dbReference type="Proteomes" id="UP000327493"/>
    </source>
</evidence>
<dbReference type="Proteomes" id="UP000327493">
    <property type="component" value="Unassembled WGS sequence"/>
</dbReference>
<gene>
    <name evidence="1" type="ORF">FQN60_003447</name>
</gene>
<keyword evidence="2" id="KW-1185">Reference proteome</keyword>
<protein>
    <submittedName>
        <fullName evidence="1">Uncharacterized protein</fullName>
    </submittedName>
</protein>
<accession>A0A5J5CBG4</accession>
<evidence type="ECO:0000313" key="1">
    <source>
        <dbReference type="EMBL" id="KAA8578838.1"/>
    </source>
</evidence>
<organism evidence="1 2">
    <name type="scientific">Etheostoma spectabile</name>
    <name type="common">orangethroat darter</name>
    <dbReference type="NCBI Taxonomy" id="54343"/>
    <lineage>
        <taxon>Eukaryota</taxon>
        <taxon>Metazoa</taxon>
        <taxon>Chordata</taxon>
        <taxon>Craniata</taxon>
        <taxon>Vertebrata</taxon>
        <taxon>Euteleostomi</taxon>
        <taxon>Actinopterygii</taxon>
        <taxon>Neopterygii</taxon>
        <taxon>Teleostei</taxon>
        <taxon>Neoteleostei</taxon>
        <taxon>Acanthomorphata</taxon>
        <taxon>Eupercaria</taxon>
        <taxon>Perciformes</taxon>
        <taxon>Percoidei</taxon>
        <taxon>Percidae</taxon>
        <taxon>Etheostomatinae</taxon>
        <taxon>Etheostoma</taxon>
    </lineage>
</organism>
<proteinExistence type="predicted"/>
<dbReference type="AlphaFoldDB" id="A0A5J5CBG4"/>
<reference evidence="1 2" key="1">
    <citation type="submission" date="2019-08" db="EMBL/GenBank/DDBJ databases">
        <title>A chromosome-level genome assembly, high-density linkage maps, and genome scans reveal the genomic architecture of hybrid incompatibilities underlying speciation via character displacement in darters (Percidae: Etheostominae).</title>
        <authorList>
            <person name="Moran R.L."/>
            <person name="Catchen J.M."/>
            <person name="Fuller R.C."/>
        </authorList>
    </citation>
    <scope>NUCLEOTIDE SEQUENCE [LARGE SCALE GENOMIC DNA]</scope>
    <source>
        <strain evidence="1">EspeVRDwgs_2016</strain>
        <tissue evidence="1">Muscle</tissue>
    </source>
</reference>